<dbReference type="EMBL" id="CP012600">
    <property type="protein sequence ID" value="ALC80644.1"/>
    <property type="molecule type" value="Genomic_DNA"/>
</dbReference>
<evidence type="ECO:0000259" key="2">
    <source>
        <dbReference type="SMART" id="SM00849"/>
    </source>
</evidence>
<protein>
    <recommendedName>
        <fullName evidence="2">Metallo-beta-lactamase domain-containing protein</fullName>
    </recommendedName>
</protein>
<keyword evidence="1" id="KW-0862">Zinc</keyword>
<dbReference type="PATRIC" id="fig|1441095.3.peg.629"/>
<evidence type="ECO:0000313" key="3">
    <source>
        <dbReference type="EMBL" id="ALC80644.1"/>
    </source>
</evidence>
<dbReference type="Proteomes" id="UP000067625">
    <property type="component" value="Chromosome"/>
</dbReference>
<dbReference type="Pfam" id="PF12706">
    <property type="entry name" value="Lactamase_B_2"/>
    <property type="match status" value="1"/>
</dbReference>
<dbReference type="RefSeq" id="WP_053602384.1">
    <property type="nucleotide sequence ID" value="NZ_CP012600.1"/>
</dbReference>
<dbReference type="SMART" id="SM00849">
    <property type="entry name" value="Lactamase_B"/>
    <property type="match status" value="1"/>
</dbReference>
<reference evidence="4" key="1">
    <citation type="submission" date="2015-08" db="EMBL/GenBank/DDBJ databases">
        <title>Genome sequencing project for genomic taxonomy and phylogenomics of Bacillus-like bacteria.</title>
        <authorList>
            <person name="Liu B."/>
            <person name="Wang J."/>
            <person name="Zhu Y."/>
            <person name="Liu G."/>
            <person name="Chen Q."/>
            <person name="Chen Z."/>
            <person name="Lan J."/>
            <person name="Che J."/>
            <person name="Ge C."/>
            <person name="Shi H."/>
            <person name="Pan Z."/>
            <person name="Liu X."/>
        </authorList>
    </citation>
    <scope>NUCLEOTIDE SEQUENCE [LARGE SCALE GENOMIC DNA]</scope>
    <source>
        <strain evidence="4">FJAT-4402</strain>
    </source>
</reference>
<dbReference type="Gene3D" id="3.60.15.10">
    <property type="entry name" value="Ribonuclease Z/Hydroxyacylglutathione hydrolase-like"/>
    <property type="match status" value="1"/>
</dbReference>
<dbReference type="SUPFAM" id="SSF56281">
    <property type="entry name" value="Metallo-hydrolase/oxidoreductase"/>
    <property type="match status" value="1"/>
</dbReference>
<reference evidence="3 4" key="2">
    <citation type="journal article" date="2016" name="Int. J. Syst. Evol. Microbiol.">
        <title>Bacillus gobiensis sp. nov., isolated from a soil sample.</title>
        <authorList>
            <person name="Liu B."/>
            <person name="Liu G.H."/>
            <person name="Cetin S."/>
            <person name="Schumann P."/>
            <person name="Pan Z.Z."/>
            <person name="Chen Q.Q."/>
        </authorList>
    </citation>
    <scope>NUCLEOTIDE SEQUENCE [LARGE SCALE GENOMIC DNA]</scope>
    <source>
        <strain evidence="3 4">FJAT-4402</strain>
    </source>
</reference>
<dbReference type="CDD" id="cd07716">
    <property type="entry name" value="RNaseZ_short-form-like_MBL-fold"/>
    <property type="match status" value="1"/>
</dbReference>
<organism evidence="3 4">
    <name type="scientific">Bacillus gobiensis</name>
    <dbReference type="NCBI Taxonomy" id="1441095"/>
    <lineage>
        <taxon>Bacteria</taxon>
        <taxon>Bacillati</taxon>
        <taxon>Bacillota</taxon>
        <taxon>Bacilli</taxon>
        <taxon>Bacillales</taxon>
        <taxon>Bacillaceae</taxon>
        <taxon>Bacillus</taxon>
    </lineage>
</organism>
<evidence type="ECO:0000256" key="1">
    <source>
        <dbReference type="ARBA" id="ARBA00022833"/>
    </source>
</evidence>
<accession>A0A0M5J9I7</accession>
<dbReference type="PANTHER" id="PTHR46018">
    <property type="entry name" value="ZINC PHOSPHODIESTERASE ELAC PROTEIN 1"/>
    <property type="match status" value="1"/>
</dbReference>
<dbReference type="STRING" id="1441095.AM592_02875"/>
<dbReference type="GO" id="GO:0042781">
    <property type="term" value="F:3'-tRNA processing endoribonuclease activity"/>
    <property type="evidence" value="ECO:0007669"/>
    <property type="project" value="TreeGrafter"/>
</dbReference>
<name>A0A0M5J9I7_9BACI</name>
<gene>
    <name evidence="3" type="ORF">AM592_02875</name>
</gene>
<dbReference type="PANTHER" id="PTHR46018:SF4">
    <property type="entry name" value="METALLO-HYDROLASE YHFI-RELATED"/>
    <property type="match status" value="1"/>
</dbReference>
<feature type="domain" description="Metallo-beta-lactamase" evidence="2">
    <location>
        <begin position="18"/>
        <end position="211"/>
    </location>
</feature>
<evidence type="ECO:0000313" key="4">
    <source>
        <dbReference type="Proteomes" id="UP000067625"/>
    </source>
</evidence>
<dbReference type="AlphaFoldDB" id="A0A0M5J9I7"/>
<sequence>MKITVIGHWGGFPSADGATSGYLFQSNGYSLLVDCGSAVLSKLQNYLPVEKLDAVILSHYHHDHVADIGPLQYARMIGFHLGKVEAALPIYGHPFDEEHVAKLTHPDHTEGKTYDPEATLSIGPFTIEFLKTVHPVVCYAMRISDGEHTVVYTADSSFVEEFVPFSDNADLLISECNFYADQDGTNAGHMNSLEAGSLAEKANVKHLMLTHLPHFGDHKELKEQAKTIFQGPVDLAETGFVWGK</sequence>
<proteinExistence type="predicted"/>
<keyword evidence="4" id="KW-1185">Reference proteome</keyword>
<dbReference type="OrthoDB" id="9794898at2"/>
<dbReference type="InterPro" id="IPR036866">
    <property type="entry name" value="RibonucZ/Hydroxyglut_hydro"/>
</dbReference>
<dbReference type="InterPro" id="IPR001279">
    <property type="entry name" value="Metallo-B-lactamas"/>
</dbReference>